<dbReference type="Pfam" id="PF00255">
    <property type="entry name" value="GSHPx"/>
    <property type="match status" value="1"/>
</dbReference>
<keyword evidence="1 3" id="KW-0575">Peroxidase</keyword>
<dbReference type="PANTHER" id="PTHR11592:SF40">
    <property type="entry name" value="THIOREDOXIN_GLUTATHIONE PEROXIDASE BTUE"/>
    <property type="match status" value="1"/>
</dbReference>
<evidence type="ECO:0000256" key="2">
    <source>
        <dbReference type="ARBA" id="ARBA00023002"/>
    </source>
</evidence>
<dbReference type="InterPro" id="IPR029760">
    <property type="entry name" value="GPX_CS"/>
</dbReference>
<dbReference type="PIRSF" id="PIRSF000303">
    <property type="entry name" value="Glutathion_perox"/>
    <property type="match status" value="1"/>
</dbReference>
<organism evidence="5 6">
    <name type="scientific">Intestinirhabdus alba</name>
    <dbReference type="NCBI Taxonomy" id="2899544"/>
    <lineage>
        <taxon>Bacteria</taxon>
        <taxon>Pseudomonadati</taxon>
        <taxon>Pseudomonadota</taxon>
        <taxon>Gammaproteobacteria</taxon>
        <taxon>Enterobacterales</taxon>
        <taxon>Enterobacteriaceae</taxon>
        <taxon>Intestinirhabdus</taxon>
    </lineage>
</organism>
<evidence type="ECO:0000313" key="5">
    <source>
        <dbReference type="EMBL" id="MTH46893.1"/>
    </source>
</evidence>
<dbReference type="InterPro" id="IPR029759">
    <property type="entry name" value="GPX_AS"/>
</dbReference>
<dbReference type="EMBL" id="WMJZ01000014">
    <property type="protein sequence ID" value="MTH46893.1"/>
    <property type="molecule type" value="Genomic_DNA"/>
</dbReference>
<dbReference type="Gene3D" id="3.40.30.10">
    <property type="entry name" value="Glutaredoxin"/>
    <property type="match status" value="1"/>
</dbReference>
<dbReference type="InterPro" id="IPR000889">
    <property type="entry name" value="Glutathione_peroxidase"/>
</dbReference>
<dbReference type="NCBIfam" id="NF007900">
    <property type="entry name" value="PRK10606.1"/>
    <property type="match status" value="1"/>
</dbReference>
<protein>
    <recommendedName>
        <fullName evidence="3">Thioredoxin/glutathione peroxidase BtuE</fullName>
        <ecNumber evidence="3">1.11.1.24</ecNumber>
        <ecNumber evidence="3">1.11.1.9</ecNumber>
    </recommendedName>
</protein>
<name>A0A6L6IQ38_9ENTR</name>
<dbReference type="OrthoDB" id="9785502at2"/>
<dbReference type="InterPro" id="IPR033674">
    <property type="entry name" value="BtuE"/>
</dbReference>
<dbReference type="AlphaFoldDB" id="A0A6L6IQ38"/>
<dbReference type="GO" id="GO:0140824">
    <property type="term" value="F:thioredoxin-dependent peroxiredoxin activity"/>
    <property type="evidence" value="ECO:0007669"/>
    <property type="project" value="UniProtKB-EC"/>
</dbReference>
<reference evidence="5 6" key="1">
    <citation type="submission" date="2019-11" db="EMBL/GenBank/DDBJ databases">
        <title>Escherichia alba sp. nov. isolated from the gut of plastic-eating superworms Zophobas atratus.</title>
        <authorList>
            <person name="Yang Y."/>
        </authorList>
    </citation>
    <scope>NUCLEOTIDE SEQUENCE [LARGE SCALE GENOMIC DNA]</scope>
    <source>
        <strain evidence="6">BIT-B35</strain>
    </source>
</reference>
<comment type="function">
    <text evidence="3">Non-specific peroxidase that can use thioredoxin or glutathione as a reducing agent.</text>
</comment>
<dbReference type="Proteomes" id="UP000477739">
    <property type="component" value="Unassembled WGS sequence"/>
</dbReference>
<feature type="active site" evidence="3 4">
    <location>
        <position position="37"/>
    </location>
</feature>
<dbReference type="SUPFAM" id="SSF52833">
    <property type="entry name" value="Thioredoxin-like"/>
    <property type="match status" value="1"/>
</dbReference>
<keyword evidence="6" id="KW-1185">Reference proteome</keyword>
<dbReference type="GO" id="GO:0034599">
    <property type="term" value="P:cellular response to oxidative stress"/>
    <property type="evidence" value="ECO:0007669"/>
    <property type="project" value="TreeGrafter"/>
</dbReference>
<evidence type="ECO:0000256" key="3">
    <source>
        <dbReference type="HAMAP-Rule" id="MF_02061"/>
    </source>
</evidence>
<proteinExistence type="inferred from homology"/>
<dbReference type="EC" id="1.11.1.24" evidence="3"/>
<dbReference type="PROSITE" id="PS51355">
    <property type="entry name" value="GLUTATHIONE_PEROXID_3"/>
    <property type="match status" value="1"/>
</dbReference>
<keyword evidence="2 3" id="KW-0560">Oxidoreductase</keyword>
<dbReference type="EC" id="1.11.1.9" evidence="3"/>
<dbReference type="CDD" id="cd00340">
    <property type="entry name" value="GSH_Peroxidase"/>
    <property type="match status" value="1"/>
</dbReference>
<comment type="caution">
    <text evidence="5">The sequence shown here is derived from an EMBL/GenBank/DDBJ whole genome shotgun (WGS) entry which is preliminary data.</text>
</comment>
<evidence type="ECO:0000313" key="6">
    <source>
        <dbReference type="Proteomes" id="UP000477739"/>
    </source>
</evidence>
<comment type="catalytic activity">
    <reaction evidence="3">
        <text>a hydroperoxide + [thioredoxin]-dithiol = an alcohol + [thioredoxin]-disulfide + H2O</text>
        <dbReference type="Rhea" id="RHEA:62620"/>
        <dbReference type="Rhea" id="RHEA-COMP:10698"/>
        <dbReference type="Rhea" id="RHEA-COMP:10700"/>
        <dbReference type="ChEBI" id="CHEBI:15377"/>
        <dbReference type="ChEBI" id="CHEBI:29950"/>
        <dbReference type="ChEBI" id="CHEBI:30879"/>
        <dbReference type="ChEBI" id="CHEBI:35924"/>
        <dbReference type="ChEBI" id="CHEBI:50058"/>
        <dbReference type="EC" id="1.11.1.24"/>
    </reaction>
</comment>
<gene>
    <name evidence="3" type="primary">btuE</name>
    <name evidence="5" type="ORF">GJV78_11640</name>
</gene>
<dbReference type="GO" id="GO:0004602">
    <property type="term" value="F:glutathione peroxidase activity"/>
    <property type="evidence" value="ECO:0007669"/>
    <property type="project" value="UniProtKB-UniRule"/>
</dbReference>
<dbReference type="PRINTS" id="PR01011">
    <property type="entry name" value="GLUTPROXDASE"/>
</dbReference>
<dbReference type="FunFam" id="3.40.30.10:FF:000010">
    <property type="entry name" value="Glutathione peroxidase"/>
    <property type="match status" value="1"/>
</dbReference>
<sequence>MQDSVLNTEVTTIDGDVITLEKYAGNVLLVVNVASKCGLTPQYEQLENIQKAWADRGFIVLGFPCNQFLGQEPGSEAEIKTYCTTEWGVTFPMFSKTEVNGEGRHPLYRKLIAAAPTAVAPEKSGFYQRLVSKGRAPLYPDDILWNFEKFLIGRDGRVIQRFSPDMTPEDPIVMESIKLALAKE</sequence>
<dbReference type="HAMAP" id="MF_02061">
    <property type="entry name" value="Thiored_glutath_peroxid"/>
    <property type="match status" value="1"/>
</dbReference>
<dbReference type="InterPro" id="IPR036249">
    <property type="entry name" value="Thioredoxin-like_sf"/>
</dbReference>
<dbReference type="RefSeq" id="WP_155108504.1">
    <property type="nucleotide sequence ID" value="NZ_WMJZ01000014.1"/>
</dbReference>
<evidence type="ECO:0000256" key="4">
    <source>
        <dbReference type="PIRSR" id="PIRSR000303-1"/>
    </source>
</evidence>
<dbReference type="PANTHER" id="PTHR11592">
    <property type="entry name" value="GLUTATHIONE PEROXIDASE"/>
    <property type="match status" value="1"/>
</dbReference>
<comment type="similarity">
    <text evidence="3">Belongs to the glutathione peroxidase family. BtuE subfamily.</text>
</comment>
<dbReference type="PROSITE" id="PS00763">
    <property type="entry name" value="GLUTATHIONE_PEROXID_2"/>
    <property type="match status" value="1"/>
</dbReference>
<evidence type="ECO:0000256" key="1">
    <source>
        <dbReference type="ARBA" id="ARBA00022559"/>
    </source>
</evidence>
<comment type="catalytic activity">
    <reaction evidence="3">
        <text>2 glutathione + H2O2 = glutathione disulfide + 2 H2O</text>
        <dbReference type="Rhea" id="RHEA:16833"/>
        <dbReference type="ChEBI" id="CHEBI:15377"/>
        <dbReference type="ChEBI" id="CHEBI:16240"/>
        <dbReference type="ChEBI" id="CHEBI:57925"/>
        <dbReference type="ChEBI" id="CHEBI:58297"/>
        <dbReference type="EC" id="1.11.1.9"/>
    </reaction>
</comment>
<accession>A0A6L6IQ38</accession>
<dbReference type="PROSITE" id="PS00460">
    <property type="entry name" value="GLUTATHIONE_PEROXID_1"/>
    <property type="match status" value="1"/>
</dbReference>